<keyword evidence="2" id="KW-1185">Reference proteome</keyword>
<dbReference type="PANTHER" id="PTHR34035:SF1">
    <property type="entry name" value="TESTIS-EXPRESSED PROTEIN 47"/>
    <property type="match status" value="1"/>
</dbReference>
<gene>
    <name evidence="1" type="ORF">PMACD_LOCUS11984</name>
</gene>
<organism evidence="1 2">
    <name type="scientific">Pieris macdunnoughi</name>
    <dbReference type="NCBI Taxonomy" id="345717"/>
    <lineage>
        <taxon>Eukaryota</taxon>
        <taxon>Metazoa</taxon>
        <taxon>Ecdysozoa</taxon>
        <taxon>Arthropoda</taxon>
        <taxon>Hexapoda</taxon>
        <taxon>Insecta</taxon>
        <taxon>Pterygota</taxon>
        <taxon>Neoptera</taxon>
        <taxon>Endopterygota</taxon>
        <taxon>Lepidoptera</taxon>
        <taxon>Glossata</taxon>
        <taxon>Ditrysia</taxon>
        <taxon>Papilionoidea</taxon>
        <taxon>Pieridae</taxon>
        <taxon>Pierinae</taxon>
        <taxon>Pieris</taxon>
    </lineage>
</organism>
<sequence length="313" mass="36598">MAALLPDLDIRTVLNVVEENYEKQKLKTFAIRMIYAGEHCLPKDEIIKHFEQTIQDVNSTYCEINVYGLLLVYDSYFVHIVEGSEDTVHRHLRFLFNSEVKWIEYMKKQDEEAANIDDEEMEGIKLLEEPSEPVDRKMFKRLKMLIVYHSITARLFDDWRAITARPPSLVGKLDVFGPLAEHVEQLRICLDKIRKFCALAQDDEELSFTGLSANDPKMEALPEITLLDFLLASQHILDLRHVVHLHRRVDDYAFYFEKVWPLPTHFTPKLLYKLKVDDSFVEPLPVMPWELVKKEVAEDEEREEQQSGSSSSD</sequence>
<name>A0A821VLH3_9NEOP</name>
<dbReference type="InterPro" id="IPR055308">
    <property type="entry name" value="TEX47-like"/>
</dbReference>
<dbReference type="OrthoDB" id="548795at2759"/>
<dbReference type="Proteomes" id="UP000663880">
    <property type="component" value="Unassembled WGS sequence"/>
</dbReference>
<accession>A0A821VLH3</accession>
<evidence type="ECO:0000313" key="2">
    <source>
        <dbReference type="Proteomes" id="UP000663880"/>
    </source>
</evidence>
<dbReference type="EMBL" id="CAJOBZ010000043">
    <property type="protein sequence ID" value="CAF4909153.1"/>
    <property type="molecule type" value="Genomic_DNA"/>
</dbReference>
<dbReference type="PANTHER" id="PTHR34035">
    <property type="entry name" value="TESTIS-EXPRESSED PROTEIN 47"/>
    <property type="match status" value="1"/>
</dbReference>
<reference evidence="1" key="1">
    <citation type="submission" date="2021-02" db="EMBL/GenBank/DDBJ databases">
        <authorList>
            <person name="Steward A R."/>
        </authorList>
    </citation>
    <scope>NUCLEOTIDE SEQUENCE</scope>
</reference>
<dbReference type="AlphaFoldDB" id="A0A821VLH3"/>
<comment type="caution">
    <text evidence="1">The sequence shown here is derived from an EMBL/GenBank/DDBJ whole genome shotgun (WGS) entry which is preliminary data.</text>
</comment>
<dbReference type="Pfam" id="PF24787">
    <property type="entry name" value="TEX47"/>
    <property type="match status" value="1"/>
</dbReference>
<proteinExistence type="predicted"/>
<evidence type="ECO:0000313" key="1">
    <source>
        <dbReference type="EMBL" id="CAF4909153.1"/>
    </source>
</evidence>
<protein>
    <submittedName>
        <fullName evidence="1">Uncharacterized protein</fullName>
    </submittedName>
</protein>